<organism evidence="4">
    <name type="scientific">Nippostrongylus brasiliensis</name>
    <name type="common">Rat hookworm</name>
    <dbReference type="NCBI Taxonomy" id="27835"/>
    <lineage>
        <taxon>Eukaryota</taxon>
        <taxon>Metazoa</taxon>
        <taxon>Ecdysozoa</taxon>
        <taxon>Nematoda</taxon>
        <taxon>Chromadorea</taxon>
        <taxon>Rhabditida</taxon>
        <taxon>Rhabditina</taxon>
        <taxon>Rhabditomorpha</taxon>
        <taxon>Strongyloidea</taxon>
        <taxon>Heligmosomidae</taxon>
        <taxon>Nippostrongylus</taxon>
    </lineage>
</organism>
<reference evidence="4" key="1">
    <citation type="submission" date="2017-02" db="UniProtKB">
        <authorList>
            <consortium name="WormBaseParasite"/>
        </authorList>
    </citation>
    <scope>IDENTIFICATION</scope>
</reference>
<dbReference type="EMBL" id="UYSL01022145">
    <property type="protein sequence ID" value="VDL79912.1"/>
    <property type="molecule type" value="Genomic_DNA"/>
</dbReference>
<sequence>MQFVVLFSLIVATVYCLPAAHVAKGNVNKRESLPGFVSNGFTSMCDALLTFCNLKECTKENAAKECFGLPCNAGVCVCDTV</sequence>
<evidence type="ECO:0000256" key="1">
    <source>
        <dbReference type="SAM" id="SignalP"/>
    </source>
</evidence>
<feature type="signal peptide" evidence="1">
    <location>
        <begin position="1"/>
        <end position="16"/>
    </location>
</feature>
<accession>A0A0N4YHH8</accession>
<keyword evidence="1" id="KW-0732">Signal</keyword>
<evidence type="ECO:0000313" key="4">
    <source>
        <dbReference type="WBParaSite" id="NBR_0001631601-mRNA-1"/>
    </source>
</evidence>
<feature type="chain" id="PRO_5043125691" evidence="1">
    <location>
        <begin position="17"/>
        <end position="81"/>
    </location>
</feature>
<proteinExistence type="predicted"/>
<evidence type="ECO:0000313" key="3">
    <source>
        <dbReference type="Proteomes" id="UP000271162"/>
    </source>
</evidence>
<dbReference type="WBParaSite" id="NBR_0001631601-mRNA-1">
    <property type="protein sequence ID" value="NBR_0001631601-mRNA-1"/>
    <property type="gene ID" value="NBR_0001631601"/>
</dbReference>
<reference evidence="2 3" key="2">
    <citation type="submission" date="2018-11" db="EMBL/GenBank/DDBJ databases">
        <authorList>
            <consortium name="Pathogen Informatics"/>
        </authorList>
    </citation>
    <scope>NUCLEOTIDE SEQUENCE [LARGE SCALE GENOMIC DNA]</scope>
</reference>
<name>A0A0N4YHH8_NIPBR</name>
<dbReference type="Proteomes" id="UP000271162">
    <property type="component" value="Unassembled WGS sequence"/>
</dbReference>
<gene>
    <name evidence="2" type="ORF">NBR_LOCUS16317</name>
</gene>
<protein>
    <submittedName>
        <fullName evidence="4">Conserved secreted protein</fullName>
    </submittedName>
</protein>
<keyword evidence="3" id="KW-1185">Reference proteome</keyword>
<evidence type="ECO:0000313" key="2">
    <source>
        <dbReference type="EMBL" id="VDL79912.1"/>
    </source>
</evidence>
<dbReference type="AlphaFoldDB" id="A0A0N4YHH8"/>